<reference evidence="1" key="1">
    <citation type="submission" date="2022-12" db="EMBL/GenBank/DDBJ databases">
        <authorList>
            <person name="Bing R.G."/>
            <person name="Willard D.J."/>
            <person name="Manesh M.J.H."/>
            <person name="Laemthong T."/>
            <person name="Crosby J.R."/>
            <person name="Kelly R.M."/>
        </authorList>
    </citation>
    <scope>NUCLEOTIDE SEQUENCE</scope>
    <source>
        <strain evidence="1">DSM 8990</strain>
    </source>
</reference>
<dbReference type="EMBL" id="CP113865">
    <property type="protein sequence ID" value="WAM33870.1"/>
    <property type="molecule type" value="Genomic_DNA"/>
</dbReference>
<evidence type="ECO:0000313" key="2">
    <source>
        <dbReference type="Proteomes" id="UP001164909"/>
    </source>
</evidence>
<organism evidence="1 2">
    <name type="scientific">Caldicellulosiruptor morganii</name>
    <dbReference type="NCBI Taxonomy" id="1387555"/>
    <lineage>
        <taxon>Bacteria</taxon>
        <taxon>Bacillati</taxon>
        <taxon>Bacillota</taxon>
        <taxon>Bacillota incertae sedis</taxon>
        <taxon>Caldicellulosiruptorales</taxon>
        <taxon>Caldicellulosiruptoraceae</taxon>
        <taxon>Caldicellulosiruptor</taxon>
    </lineage>
</organism>
<dbReference type="RefSeq" id="WP_198525717.1">
    <property type="nucleotide sequence ID" value="NZ_CP113865.1"/>
</dbReference>
<sequence>MEVAKKIYEEVIKLPEEAQKEVLDFIEFKIMKLKKNLEKVIDEVIEENYDILKELADR</sequence>
<evidence type="ECO:0000313" key="1">
    <source>
        <dbReference type="EMBL" id="WAM33870.1"/>
    </source>
</evidence>
<accession>A0ABY7BQ20</accession>
<dbReference type="Proteomes" id="UP001164909">
    <property type="component" value="Chromosome"/>
</dbReference>
<evidence type="ECO:0008006" key="3">
    <source>
        <dbReference type="Google" id="ProtNLM"/>
    </source>
</evidence>
<proteinExistence type="predicted"/>
<protein>
    <recommendedName>
        <fullName evidence="3">DUF2281 domain-containing protein</fullName>
    </recommendedName>
</protein>
<keyword evidence="2" id="KW-1185">Reference proteome</keyword>
<name>A0ABY7BQ20_9FIRM</name>
<gene>
    <name evidence="1" type="ORF">OTK00_000006</name>
</gene>